<keyword evidence="2" id="KW-1185">Reference proteome</keyword>
<name>A0AA88LCG7_ARTSF</name>
<gene>
    <name evidence="1" type="ORF">QYM36_000667</name>
</gene>
<proteinExistence type="predicted"/>
<sequence length="154" mass="17481">MPVNFIELLKAYTKYCKSTLRVLGEETELFCVESRYWILERALSCANRVVTGLGIKLSDVDYADNIKVIAADPATAQEFLNEIVYFYWLLGLKINMAKTKVVDLNIQLEHQPVLYGQEPKKLHSFTNIGLIMGSRGGCSPDIQNKNNRFQAIFS</sequence>
<dbReference type="EMBL" id="JAVRJZ010000002">
    <property type="protein sequence ID" value="KAK2726283.1"/>
    <property type="molecule type" value="Genomic_DNA"/>
</dbReference>
<evidence type="ECO:0000313" key="2">
    <source>
        <dbReference type="Proteomes" id="UP001187531"/>
    </source>
</evidence>
<organism evidence="1 2">
    <name type="scientific">Artemia franciscana</name>
    <name type="common">Brine shrimp</name>
    <name type="synonym">Artemia sanfranciscana</name>
    <dbReference type="NCBI Taxonomy" id="6661"/>
    <lineage>
        <taxon>Eukaryota</taxon>
        <taxon>Metazoa</taxon>
        <taxon>Ecdysozoa</taxon>
        <taxon>Arthropoda</taxon>
        <taxon>Crustacea</taxon>
        <taxon>Branchiopoda</taxon>
        <taxon>Anostraca</taxon>
        <taxon>Artemiidae</taxon>
        <taxon>Artemia</taxon>
    </lineage>
</organism>
<dbReference type="AlphaFoldDB" id="A0AA88LCG7"/>
<evidence type="ECO:0008006" key="3">
    <source>
        <dbReference type="Google" id="ProtNLM"/>
    </source>
</evidence>
<evidence type="ECO:0000313" key="1">
    <source>
        <dbReference type="EMBL" id="KAK2726283.1"/>
    </source>
</evidence>
<comment type="caution">
    <text evidence="1">The sequence shown here is derived from an EMBL/GenBank/DDBJ whole genome shotgun (WGS) entry which is preliminary data.</text>
</comment>
<reference evidence="1" key="1">
    <citation type="submission" date="2023-07" db="EMBL/GenBank/DDBJ databases">
        <title>Chromosome-level genome assembly of Artemia franciscana.</title>
        <authorList>
            <person name="Jo E."/>
        </authorList>
    </citation>
    <scope>NUCLEOTIDE SEQUENCE</scope>
    <source>
        <tissue evidence="1">Whole body</tissue>
    </source>
</reference>
<protein>
    <recommendedName>
        <fullName evidence="3">Reverse transcriptase domain-containing protein</fullName>
    </recommendedName>
</protein>
<accession>A0AA88LCG7</accession>
<dbReference type="Proteomes" id="UP001187531">
    <property type="component" value="Unassembled WGS sequence"/>
</dbReference>